<comment type="caution">
    <text evidence="1">The sequence shown here is derived from an EMBL/GenBank/DDBJ whole genome shotgun (WGS) entry which is preliminary data.</text>
</comment>
<dbReference type="EMBL" id="JYDQ01000366">
    <property type="protein sequence ID" value="KRY08093.1"/>
    <property type="molecule type" value="Genomic_DNA"/>
</dbReference>
<keyword evidence="2" id="KW-1185">Reference proteome</keyword>
<evidence type="ECO:0000313" key="2">
    <source>
        <dbReference type="Proteomes" id="UP000054783"/>
    </source>
</evidence>
<dbReference type="OrthoDB" id="10323597at2759"/>
<accession>A0A0V0Z6N7</accession>
<protein>
    <submittedName>
        <fullName evidence="1">Uncharacterized protein</fullName>
    </submittedName>
</protein>
<name>A0A0V0Z6N7_9BILA</name>
<dbReference type="Proteomes" id="UP000054783">
    <property type="component" value="Unassembled WGS sequence"/>
</dbReference>
<organism evidence="1 2">
    <name type="scientific">Trichinella patagoniensis</name>
    <dbReference type="NCBI Taxonomy" id="990121"/>
    <lineage>
        <taxon>Eukaryota</taxon>
        <taxon>Metazoa</taxon>
        <taxon>Ecdysozoa</taxon>
        <taxon>Nematoda</taxon>
        <taxon>Enoplea</taxon>
        <taxon>Dorylaimia</taxon>
        <taxon>Trichinellida</taxon>
        <taxon>Trichinellidae</taxon>
        <taxon>Trichinella</taxon>
    </lineage>
</organism>
<reference evidence="1 2" key="1">
    <citation type="submission" date="2015-01" db="EMBL/GenBank/DDBJ databases">
        <title>Evolution of Trichinella species and genotypes.</title>
        <authorList>
            <person name="Korhonen P.K."/>
            <person name="Edoardo P."/>
            <person name="Giuseppe L.R."/>
            <person name="Gasser R.B."/>
        </authorList>
    </citation>
    <scope>NUCLEOTIDE SEQUENCE [LARGE SCALE GENOMIC DNA]</scope>
    <source>
        <strain evidence="1">ISS2496</strain>
    </source>
</reference>
<gene>
    <name evidence="1" type="ORF">T12_15165</name>
</gene>
<evidence type="ECO:0000313" key="1">
    <source>
        <dbReference type="EMBL" id="KRY08093.1"/>
    </source>
</evidence>
<proteinExistence type="predicted"/>
<dbReference type="AlphaFoldDB" id="A0A0V0Z6N7"/>
<sequence length="76" mass="8658">MLRPMRKQSSLIMALFAPNAYNLASALLLKFFEISLTKLLLASKPYFDGNLIAGSDEEELARRLETTLHRFSQARQ</sequence>